<evidence type="ECO:0000256" key="1">
    <source>
        <dbReference type="SAM" id="MobiDB-lite"/>
    </source>
</evidence>
<accession>A0A8J6XH16</accession>
<sequence length="227" mass="25660">MKSAKQVGNNQAQQKPNCVQVKQPVETEEKMTAGQRLADALASKVGSWSFLIGQTGILAGWVSLNLMPGVPHWDESPFILLNLVFSFASAYTAPIVLMSQNRQSDIDRRKAENNHHINLKAGQNIELLHEKLDVLQSRQIEQLTQIVIEQQRSLHELKTNLLPSSLPQQQQQSQVTVPAATQERQYLTQIKITDADGKYLNKYSVYFPFKSEQQVGLNRQENSKVVR</sequence>
<protein>
    <submittedName>
        <fullName evidence="3">DUF1003 domain-containing protein</fullName>
    </submittedName>
</protein>
<organism evidence="3 4">
    <name type="scientific">Iningainema tapete BLCC-T55</name>
    <dbReference type="NCBI Taxonomy" id="2748662"/>
    <lineage>
        <taxon>Bacteria</taxon>
        <taxon>Bacillati</taxon>
        <taxon>Cyanobacteriota</taxon>
        <taxon>Cyanophyceae</taxon>
        <taxon>Nostocales</taxon>
        <taxon>Scytonemataceae</taxon>
        <taxon>Iningainema tapete</taxon>
    </lineage>
</organism>
<dbReference type="EMBL" id="JACXAE010000027">
    <property type="protein sequence ID" value="MBD2771664.1"/>
    <property type="molecule type" value="Genomic_DNA"/>
</dbReference>
<evidence type="ECO:0000313" key="4">
    <source>
        <dbReference type="Proteomes" id="UP000629098"/>
    </source>
</evidence>
<feature type="region of interest" description="Disordered" evidence="1">
    <location>
        <begin position="1"/>
        <end position="22"/>
    </location>
</feature>
<name>A0A8J6XH16_9CYAN</name>
<keyword evidence="2" id="KW-1133">Transmembrane helix</keyword>
<keyword evidence="2" id="KW-0812">Transmembrane</keyword>
<keyword evidence="4" id="KW-1185">Reference proteome</keyword>
<evidence type="ECO:0000313" key="3">
    <source>
        <dbReference type="EMBL" id="MBD2771664.1"/>
    </source>
</evidence>
<dbReference type="InterPro" id="IPR010406">
    <property type="entry name" value="DUF1003"/>
</dbReference>
<dbReference type="PANTHER" id="PTHR41386:SF1">
    <property type="entry name" value="MEMBRANE PROTEIN"/>
    <property type="match status" value="1"/>
</dbReference>
<dbReference type="PANTHER" id="PTHR41386">
    <property type="entry name" value="INTEGRAL MEMBRANE PROTEIN-RELATED"/>
    <property type="match status" value="1"/>
</dbReference>
<proteinExistence type="predicted"/>
<dbReference type="RefSeq" id="WP_190825955.1">
    <property type="nucleotide sequence ID" value="NZ_CAWPPI010000027.1"/>
</dbReference>
<dbReference type="Pfam" id="PF06210">
    <property type="entry name" value="DUF1003"/>
    <property type="match status" value="1"/>
</dbReference>
<feature type="transmembrane region" description="Helical" evidence="2">
    <location>
        <begin position="78"/>
        <end position="99"/>
    </location>
</feature>
<comment type="caution">
    <text evidence="3">The sequence shown here is derived from an EMBL/GenBank/DDBJ whole genome shotgun (WGS) entry which is preliminary data.</text>
</comment>
<gene>
    <name evidence="3" type="ORF">ICL16_06015</name>
</gene>
<feature type="compositionally biased region" description="Polar residues" evidence="1">
    <location>
        <begin position="1"/>
        <end position="17"/>
    </location>
</feature>
<evidence type="ECO:0000256" key="2">
    <source>
        <dbReference type="SAM" id="Phobius"/>
    </source>
</evidence>
<feature type="transmembrane region" description="Helical" evidence="2">
    <location>
        <begin position="45"/>
        <end position="66"/>
    </location>
</feature>
<dbReference type="Proteomes" id="UP000629098">
    <property type="component" value="Unassembled WGS sequence"/>
</dbReference>
<reference evidence="3" key="1">
    <citation type="submission" date="2020-09" db="EMBL/GenBank/DDBJ databases">
        <title>Iningainema tapete sp. nov. (Scytonemataceae, Cyanobacteria) from greenhouses in central Florida (USA) produces two types of nodularin with biosynthetic potential for microcystin-LR and anabaenopeptins.</title>
        <authorList>
            <person name="Berthold D.E."/>
            <person name="Lefler F.W."/>
            <person name="Huang I.-S."/>
            <person name="Abdulla H."/>
            <person name="Zimba P.V."/>
            <person name="Laughinghouse H.D. IV."/>
        </authorList>
    </citation>
    <scope>NUCLEOTIDE SEQUENCE</scope>
    <source>
        <strain evidence="3">BLCCT55</strain>
    </source>
</reference>
<keyword evidence="2" id="KW-0472">Membrane</keyword>
<dbReference type="AlphaFoldDB" id="A0A8J6XH16"/>